<keyword evidence="4" id="KW-0547">Nucleotide-binding</keyword>
<name>A0A8J7SJS8_9BACT</name>
<comment type="subcellular location">
    <subcellularLocation>
        <location evidence="1">Cell membrane</location>
        <topology evidence="1">Multi-pass membrane protein</topology>
    </subcellularLocation>
</comment>
<dbReference type="Pfam" id="PF00664">
    <property type="entry name" value="ABC_membrane"/>
    <property type="match status" value="1"/>
</dbReference>
<keyword evidence="7 8" id="KW-0472">Membrane</keyword>
<dbReference type="CDD" id="cd03249">
    <property type="entry name" value="ABC_MTABC3_MDL1_MDL2"/>
    <property type="match status" value="1"/>
</dbReference>
<dbReference type="InterPro" id="IPR039421">
    <property type="entry name" value="Type_1_exporter"/>
</dbReference>
<dbReference type="GO" id="GO:0005886">
    <property type="term" value="C:plasma membrane"/>
    <property type="evidence" value="ECO:0007669"/>
    <property type="project" value="UniProtKB-SubCell"/>
</dbReference>
<dbReference type="InterPro" id="IPR003439">
    <property type="entry name" value="ABC_transporter-like_ATP-bd"/>
</dbReference>
<protein>
    <submittedName>
        <fullName evidence="11">ATP-binding cassette domain-containing protein</fullName>
    </submittedName>
</protein>
<keyword evidence="6 8" id="KW-1133">Transmembrane helix</keyword>
<feature type="transmembrane region" description="Helical" evidence="8">
    <location>
        <begin position="31"/>
        <end position="53"/>
    </location>
</feature>
<evidence type="ECO:0000256" key="1">
    <source>
        <dbReference type="ARBA" id="ARBA00004651"/>
    </source>
</evidence>
<dbReference type="InterPro" id="IPR036640">
    <property type="entry name" value="ABC1_TM_sf"/>
</dbReference>
<dbReference type="GO" id="GO:0015421">
    <property type="term" value="F:ABC-type oligopeptide transporter activity"/>
    <property type="evidence" value="ECO:0007669"/>
    <property type="project" value="TreeGrafter"/>
</dbReference>
<dbReference type="InterPro" id="IPR017871">
    <property type="entry name" value="ABC_transporter-like_CS"/>
</dbReference>
<dbReference type="FunFam" id="3.40.50.300:FF:000251">
    <property type="entry name" value="ABC transporter B family member 19"/>
    <property type="match status" value="1"/>
</dbReference>
<dbReference type="Pfam" id="PF00005">
    <property type="entry name" value="ABC_tran"/>
    <property type="match status" value="1"/>
</dbReference>
<dbReference type="GO" id="GO:0005524">
    <property type="term" value="F:ATP binding"/>
    <property type="evidence" value="ECO:0007669"/>
    <property type="project" value="UniProtKB-KW"/>
</dbReference>
<dbReference type="GO" id="GO:0016887">
    <property type="term" value="F:ATP hydrolysis activity"/>
    <property type="evidence" value="ECO:0007669"/>
    <property type="project" value="InterPro"/>
</dbReference>
<dbReference type="Gene3D" id="1.20.1560.10">
    <property type="entry name" value="ABC transporter type 1, transmembrane domain"/>
    <property type="match status" value="1"/>
</dbReference>
<evidence type="ECO:0000313" key="12">
    <source>
        <dbReference type="Proteomes" id="UP000624703"/>
    </source>
</evidence>
<dbReference type="EMBL" id="JAENIM010000021">
    <property type="protein sequence ID" value="MBK1790330.1"/>
    <property type="molecule type" value="Genomic_DNA"/>
</dbReference>
<dbReference type="InterPro" id="IPR011527">
    <property type="entry name" value="ABC1_TM_dom"/>
</dbReference>
<comment type="caution">
    <text evidence="11">The sequence shown here is derived from an EMBL/GenBank/DDBJ whole genome shotgun (WGS) entry which is preliminary data.</text>
</comment>
<dbReference type="Proteomes" id="UP000624703">
    <property type="component" value="Unassembled WGS sequence"/>
</dbReference>
<dbReference type="SMART" id="SM00382">
    <property type="entry name" value="AAA"/>
    <property type="match status" value="1"/>
</dbReference>
<feature type="domain" description="ABC transporter" evidence="9">
    <location>
        <begin position="357"/>
        <end position="593"/>
    </location>
</feature>
<organism evidence="11 12">
    <name type="scientific">Persicirhabdus sediminis</name>
    <dbReference type="NCBI Taxonomy" id="454144"/>
    <lineage>
        <taxon>Bacteria</taxon>
        <taxon>Pseudomonadati</taxon>
        <taxon>Verrucomicrobiota</taxon>
        <taxon>Verrucomicrobiia</taxon>
        <taxon>Verrucomicrobiales</taxon>
        <taxon>Verrucomicrobiaceae</taxon>
        <taxon>Persicirhabdus</taxon>
    </lineage>
</organism>
<evidence type="ECO:0000256" key="7">
    <source>
        <dbReference type="ARBA" id="ARBA00023136"/>
    </source>
</evidence>
<feature type="transmembrane region" description="Helical" evidence="8">
    <location>
        <begin position="81"/>
        <end position="100"/>
    </location>
</feature>
<keyword evidence="3 8" id="KW-0812">Transmembrane</keyword>
<evidence type="ECO:0000256" key="5">
    <source>
        <dbReference type="ARBA" id="ARBA00022840"/>
    </source>
</evidence>
<gene>
    <name evidence="11" type="ORF">JIN82_04060</name>
</gene>
<dbReference type="SUPFAM" id="SSF90123">
    <property type="entry name" value="ABC transporter transmembrane region"/>
    <property type="match status" value="1"/>
</dbReference>
<dbReference type="PANTHER" id="PTHR43394:SF1">
    <property type="entry name" value="ATP-BINDING CASSETTE SUB-FAMILY B MEMBER 10, MITOCHONDRIAL"/>
    <property type="match status" value="1"/>
</dbReference>
<accession>A0A8J7SJS8</accession>
<dbReference type="PANTHER" id="PTHR43394">
    <property type="entry name" value="ATP-DEPENDENT PERMEASE MDL1, MITOCHONDRIAL"/>
    <property type="match status" value="1"/>
</dbReference>
<reference evidence="11" key="1">
    <citation type="submission" date="2021-01" db="EMBL/GenBank/DDBJ databases">
        <title>Modified the classification status of verrucomicrobia.</title>
        <authorList>
            <person name="Feng X."/>
        </authorList>
    </citation>
    <scope>NUCLEOTIDE SEQUENCE</scope>
    <source>
        <strain evidence="11">_KCTC 22039</strain>
    </source>
</reference>
<dbReference type="SUPFAM" id="SSF52540">
    <property type="entry name" value="P-loop containing nucleoside triphosphate hydrolases"/>
    <property type="match status" value="1"/>
</dbReference>
<keyword evidence="5 11" id="KW-0067">ATP-binding</keyword>
<keyword evidence="12" id="KW-1185">Reference proteome</keyword>
<dbReference type="AlphaFoldDB" id="A0A8J7SJS8"/>
<sequence length="609" mass="66654">MPEHKPERKKRKLNLKQAFGLYSYLGKYKMIFIPSCIALFLTAGLALAFPYFLTQLVGDPMDAARSGNIDAEKIASNIDRVVIMLLGTLALQAFISYWRVRGFIKVSESALNDIRQALFGHMVRLPMPYFLEKRPGEVSSRYAADLGVLRDTLLTTVPQCARTSVTLIGGIVFIFIASPKLATIMITTMPVVILMVAIFGRKIRKFSRDAQDTLADSNIVVEESIQGISDVKAFTNEDYEEDRYRSTLSKVLDVTLRGAKARASFISFIIFVLLGTIAGVAWVGAHMLARGEISGENFAMFVLFSIFVGASLSSFPEIISQLQKTAGATERIQEILGETLEEEPSSGRPQLLDSGEVELRNVGFHYPSRADVRVLNDVSFIAKPGERIALVGPSGAGKSTVFSLLLGFYQAQQGDIFFDGKSFKDLSLADTRSSMGLVPQEVLLFGGSILENIGYGRPGASKEEIITAAKQANAHEFIANFPEAYETTVGPRGIKLSGGQRQRIAIARAILANPKILLLDEATSALDTASEKLVQEALSHLMHGRTSLIIAHRLSTVRDADRILVLQNGHIVESGTHDELMLRDGAYRILVETQLESTSTLADSQPAEV</sequence>
<dbReference type="InterPro" id="IPR027417">
    <property type="entry name" value="P-loop_NTPase"/>
</dbReference>
<feature type="transmembrane region" description="Helical" evidence="8">
    <location>
        <begin position="265"/>
        <end position="285"/>
    </location>
</feature>
<evidence type="ECO:0000259" key="9">
    <source>
        <dbReference type="PROSITE" id="PS50893"/>
    </source>
</evidence>
<evidence type="ECO:0000256" key="6">
    <source>
        <dbReference type="ARBA" id="ARBA00022989"/>
    </source>
</evidence>
<dbReference type="PROSITE" id="PS50929">
    <property type="entry name" value="ABC_TM1F"/>
    <property type="match status" value="1"/>
</dbReference>
<evidence type="ECO:0000256" key="3">
    <source>
        <dbReference type="ARBA" id="ARBA00022692"/>
    </source>
</evidence>
<dbReference type="RefSeq" id="WP_200310364.1">
    <property type="nucleotide sequence ID" value="NZ_JAENIM010000021.1"/>
</dbReference>
<feature type="transmembrane region" description="Helical" evidence="8">
    <location>
        <begin position="183"/>
        <end position="200"/>
    </location>
</feature>
<feature type="transmembrane region" description="Helical" evidence="8">
    <location>
        <begin position="160"/>
        <end position="177"/>
    </location>
</feature>
<comment type="similarity">
    <text evidence="2">Belongs to the ABC transporter superfamily. ABCB family. Multidrug resistance exporter (TC 3.A.1.201) subfamily.</text>
</comment>
<evidence type="ECO:0000313" key="11">
    <source>
        <dbReference type="EMBL" id="MBK1790330.1"/>
    </source>
</evidence>
<feature type="transmembrane region" description="Helical" evidence="8">
    <location>
        <begin position="297"/>
        <end position="315"/>
    </location>
</feature>
<dbReference type="CDD" id="cd18576">
    <property type="entry name" value="ABC_6TM_bac_exporter_ABCB8_10_like"/>
    <property type="match status" value="1"/>
</dbReference>
<feature type="domain" description="ABC transmembrane type-1" evidence="10">
    <location>
        <begin position="35"/>
        <end position="324"/>
    </location>
</feature>
<evidence type="ECO:0000256" key="8">
    <source>
        <dbReference type="SAM" id="Phobius"/>
    </source>
</evidence>
<dbReference type="PROSITE" id="PS00211">
    <property type="entry name" value="ABC_TRANSPORTER_1"/>
    <property type="match status" value="1"/>
</dbReference>
<evidence type="ECO:0000256" key="4">
    <source>
        <dbReference type="ARBA" id="ARBA00022741"/>
    </source>
</evidence>
<evidence type="ECO:0000256" key="2">
    <source>
        <dbReference type="ARBA" id="ARBA00007577"/>
    </source>
</evidence>
<dbReference type="Gene3D" id="3.40.50.300">
    <property type="entry name" value="P-loop containing nucleotide triphosphate hydrolases"/>
    <property type="match status" value="1"/>
</dbReference>
<dbReference type="InterPro" id="IPR003593">
    <property type="entry name" value="AAA+_ATPase"/>
</dbReference>
<proteinExistence type="inferred from homology"/>
<evidence type="ECO:0000259" key="10">
    <source>
        <dbReference type="PROSITE" id="PS50929"/>
    </source>
</evidence>
<dbReference type="PROSITE" id="PS50893">
    <property type="entry name" value="ABC_TRANSPORTER_2"/>
    <property type="match status" value="1"/>
</dbReference>